<dbReference type="CDD" id="cd08977">
    <property type="entry name" value="SusD"/>
    <property type="match status" value="1"/>
</dbReference>
<evidence type="ECO:0000313" key="9">
    <source>
        <dbReference type="Proteomes" id="UP000324611"/>
    </source>
</evidence>
<proteinExistence type="inferred from homology"/>
<dbReference type="Gene3D" id="1.25.40.390">
    <property type="match status" value="1"/>
</dbReference>
<accession>A0A5B2VRB2</accession>
<feature type="domain" description="SusD-like N-terminal" evidence="7">
    <location>
        <begin position="95"/>
        <end position="231"/>
    </location>
</feature>
<organism evidence="8 9">
    <name type="scientific">Chitinophaga agrisoli</name>
    <dbReference type="NCBI Taxonomy" id="2607653"/>
    <lineage>
        <taxon>Bacteria</taxon>
        <taxon>Pseudomonadati</taxon>
        <taxon>Bacteroidota</taxon>
        <taxon>Chitinophagia</taxon>
        <taxon>Chitinophagales</taxon>
        <taxon>Chitinophagaceae</taxon>
        <taxon>Chitinophaga</taxon>
    </lineage>
</organism>
<keyword evidence="4" id="KW-0472">Membrane</keyword>
<reference evidence="8 9" key="1">
    <citation type="submission" date="2019-09" db="EMBL/GenBank/DDBJ databases">
        <title>Chitinophaga ginsengihumi sp. nov., isolated from soil of ginseng rhizosphere.</title>
        <authorList>
            <person name="Lee J."/>
        </authorList>
    </citation>
    <scope>NUCLEOTIDE SEQUENCE [LARGE SCALE GENOMIC DNA]</scope>
    <source>
        <strain evidence="8 9">BN140078</strain>
    </source>
</reference>
<dbReference type="AlphaFoldDB" id="A0A5B2VRB2"/>
<comment type="caution">
    <text evidence="8">The sequence shown here is derived from an EMBL/GenBank/DDBJ whole genome shotgun (WGS) entry which is preliminary data.</text>
</comment>
<keyword evidence="5" id="KW-0998">Cell outer membrane</keyword>
<reference evidence="8 9" key="2">
    <citation type="submission" date="2019-09" db="EMBL/GenBank/DDBJ databases">
        <authorList>
            <person name="Jin C."/>
        </authorList>
    </citation>
    <scope>NUCLEOTIDE SEQUENCE [LARGE SCALE GENOMIC DNA]</scope>
    <source>
        <strain evidence="8 9">BN140078</strain>
    </source>
</reference>
<keyword evidence="9" id="KW-1185">Reference proteome</keyword>
<evidence type="ECO:0000256" key="3">
    <source>
        <dbReference type="ARBA" id="ARBA00022729"/>
    </source>
</evidence>
<dbReference type="RefSeq" id="WP_149839258.1">
    <property type="nucleotide sequence ID" value="NZ_VUOC01000003.1"/>
</dbReference>
<protein>
    <submittedName>
        <fullName evidence="8">RagB/SusD family nutrient uptake outer membrane protein</fullName>
    </submittedName>
</protein>
<evidence type="ECO:0000256" key="1">
    <source>
        <dbReference type="ARBA" id="ARBA00004442"/>
    </source>
</evidence>
<gene>
    <name evidence="8" type="ORF">F0L74_17960</name>
</gene>
<dbReference type="GO" id="GO:0009279">
    <property type="term" value="C:cell outer membrane"/>
    <property type="evidence" value="ECO:0007669"/>
    <property type="project" value="UniProtKB-SubCell"/>
</dbReference>
<dbReference type="Proteomes" id="UP000324611">
    <property type="component" value="Unassembled WGS sequence"/>
</dbReference>
<name>A0A5B2VRB2_9BACT</name>
<sequence>MSAIQHNMKKAGLLVCWLFIISSCTKFVEIDPPKTETIVGPKVFTNDVDATGAVIGVYGEMIHSSGFAGGYTQSITFLSALSADELTNYSGQSVPRQFYENAISVNNAAIERSLWNEGYRYIYAANRVLRGLQTSSGVSAATKSQLIGEAQFIRAFCHFYLVNLFGAVPLITSTDYEVNMIKPRTSVDSVYKQIIADLRNAQSLLRNDYVDGQKVRPNKATATAFLARVYLYRKDWANAGQQASLLINDPAYRLNDTLNEVFLQNSAEAIWQLVPNMPTYNTWEGANFILTAAPAVSSVNATALSPELLAAFEPGDLRRTNWVDSITVDTNQYFFPYKYKVKRSDYLTEYSMVLRLAEQYLIRAEARAQRGNFLGARSDLNMLRRRAGLPPAIANTLAAMLRAITHERQVELFTEWGHRWLDLKRTNTAAAVLSHIKPAWKNTAVLYPLPQNELAKNPLLGAQNEGY</sequence>
<dbReference type="InterPro" id="IPR033985">
    <property type="entry name" value="SusD-like_N"/>
</dbReference>
<feature type="domain" description="RagB/SusD" evidence="6">
    <location>
        <begin position="330"/>
        <end position="467"/>
    </location>
</feature>
<dbReference type="EMBL" id="VUOC01000003">
    <property type="protein sequence ID" value="KAA2241751.1"/>
    <property type="molecule type" value="Genomic_DNA"/>
</dbReference>
<evidence type="ECO:0000313" key="8">
    <source>
        <dbReference type="EMBL" id="KAA2241751.1"/>
    </source>
</evidence>
<comment type="similarity">
    <text evidence="2">Belongs to the SusD family.</text>
</comment>
<evidence type="ECO:0000259" key="7">
    <source>
        <dbReference type="Pfam" id="PF14322"/>
    </source>
</evidence>
<dbReference type="Pfam" id="PF07980">
    <property type="entry name" value="SusD_RagB"/>
    <property type="match status" value="1"/>
</dbReference>
<evidence type="ECO:0000259" key="6">
    <source>
        <dbReference type="Pfam" id="PF07980"/>
    </source>
</evidence>
<evidence type="ECO:0000256" key="5">
    <source>
        <dbReference type="ARBA" id="ARBA00023237"/>
    </source>
</evidence>
<dbReference type="SUPFAM" id="SSF48452">
    <property type="entry name" value="TPR-like"/>
    <property type="match status" value="1"/>
</dbReference>
<dbReference type="InterPro" id="IPR012944">
    <property type="entry name" value="SusD_RagB_dom"/>
</dbReference>
<evidence type="ECO:0000256" key="2">
    <source>
        <dbReference type="ARBA" id="ARBA00006275"/>
    </source>
</evidence>
<keyword evidence="3" id="KW-0732">Signal</keyword>
<evidence type="ECO:0000256" key="4">
    <source>
        <dbReference type="ARBA" id="ARBA00023136"/>
    </source>
</evidence>
<comment type="subcellular location">
    <subcellularLocation>
        <location evidence="1">Cell outer membrane</location>
    </subcellularLocation>
</comment>
<dbReference type="InterPro" id="IPR011990">
    <property type="entry name" value="TPR-like_helical_dom_sf"/>
</dbReference>
<dbReference type="Pfam" id="PF14322">
    <property type="entry name" value="SusD-like_3"/>
    <property type="match status" value="1"/>
</dbReference>